<organism evidence="6 7">
    <name type="scientific">Podospora aff. communis PSN243</name>
    <dbReference type="NCBI Taxonomy" id="3040156"/>
    <lineage>
        <taxon>Eukaryota</taxon>
        <taxon>Fungi</taxon>
        <taxon>Dikarya</taxon>
        <taxon>Ascomycota</taxon>
        <taxon>Pezizomycotina</taxon>
        <taxon>Sordariomycetes</taxon>
        <taxon>Sordariomycetidae</taxon>
        <taxon>Sordariales</taxon>
        <taxon>Podosporaceae</taxon>
        <taxon>Podospora</taxon>
    </lineage>
</organism>
<comment type="similarity">
    <text evidence="1">Belongs to the metallo-beta-lactamase superfamily.</text>
</comment>
<evidence type="ECO:0000256" key="1">
    <source>
        <dbReference type="ARBA" id="ARBA00007749"/>
    </source>
</evidence>
<evidence type="ECO:0000313" key="6">
    <source>
        <dbReference type="EMBL" id="KAK4443450.1"/>
    </source>
</evidence>
<dbReference type="AlphaFoldDB" id="A0AAV9G8A0"/>
<evidence type="ECO:0000256" key="2">
    <source>
        <dbReference type="ARBA" id="ARBA00022723"/>
    </source>
</evidence>
<evidence type="ECO:0000313" key="7">
    <source>
        <dbReference type="Proteomes" id="UP001321760"/>
    </source>
</evidence>
<protein>
    <submittedName>
        <fullName evidence="6">Beta-lactamase-like protein</fullName>
    </submittedName>
</protein>
<sequence>MALPLEVAIPPSKATVAVSIIDTTSWARNLDCSDLFLPRFPGLQTFDICSYAFLITHNDRHILFDLGIKQDWEEGLVPSTAARLKASGAAVTVEKELLNILRDGGVDLNKIDAVVWSHIHWDHTGNLAGFPSTVNLVVGPGINARYMPGWPTVPDSHFRETDVAGRKIKPLEAEDFTLGIGGLRAHDYFGDGSFYLLDAPGHSLGHLNALARTTTDPDTFIFMAADSVHLGGDSKTVPYLGLDPCFPEHLEDAERTIECLEHFDADDRILVVFSHDVPANDWKSKGWKDVGRWAFLADLQKIARERTPEVKNV</sequence>
<evidence type="ECO:0000256" key="4">
    <source>
        <dbReference type="ARBA" id="ARBA00022833"/>
    </source>
</evidence>
<dbReference type="EMBL" id="MU865993">
    <property type="protein sequence ID" value="KAK4443450.1"/>
    <property type="molecule type" value="Genomic_DNA"/>
</dbReference>
<dbReference type="GO" id="GO:0046872">
    <property type="term" value="F:metal ion binding"/>
    <property type="evidence" value="ECO:0007669"/>
    <property type="project" value="UniProtKB-KW"/>
</dbReference>
<gene>
    <name evidence="6" type="ORF">QBC34DRAFT_488366</name>
</gene>
<proteinExistence type="inferred from homology"/>
<dbReference type="PANTHER" id="PTHR42978:SF5">
    <property type="entry name" value="METALLO-BETA-LACTAMASE DOMAIN-CONTAINING PROTEIN"/>
    <property type="match status" value="1"/>
</dbReference>
<dbReference type="SUPFAM" id="SSF56281">
    <property type="entry name" value="Metallo-hydrolase/oxidoreductase"/>
    <property type="match status" value="1"/>
</dbReference>
<evidence type="ECO:0000256" key="3">
    <source>
        <dbReference type="ARBA" id="ARBA00022801"/>
    </source>
</evidence>
<keyword evidence="3" id="KW-0378">Hydrolase</keyword>
<dbReference type="GO" id="GO:0016787">
    <property type="term" value="F:hydrolase activity"/>
    <property type="evidence" value="ECO:0007669"/>
    <property type="project" value="UniProtKB-KW"/>
</dbReference>
<reference evidence="6" key="2">
    <citation type="submission" date="2023-05" db="EMBL/GenBank/DDBJ databases">
        <authorList>
            <consortium name="Lawrence Berkeley National Laboratory"/>
            <person name="Steindorff A."/>
            <person name="Hensen N."/>
            <person name="Bonometti L."/>
            <person name="Westerberg I."/>
            <person name="Brannstrom I.O."/>
            <person name="Guillou S."/>
            <person name="Cros-Aarteil S."/>
            <person name="Calhoun S."/>
            <person name="Haridas S."/>
            <person name="Kuo A."/>
            <person name="Mondo S."/>
            <person name="Pangilinan J."/>
            <person name="Riley R."/>
            <person name="Labutti K."/>
            <person name="Andreopoulos B."/>
            <person name="Lipzen A."/>
            <person name="Chen C."/>
            <person name="Yanf M."/>
            <person name="Daum C."/>
            <person name="Ng V."/>
            <person name="Clum A."/>
            <person name="Ohm R."/>
            <person name="Martin F."/>
            <person name="Silar P."/>
            <person name="Natvig D."/>
            <person name="Lalanne C."/>
            <person name="Gautier V."/>
            <person name="Ament-Velasquez S.L."/>
            <person name="Kruys A."/>
            <person name="Hutchinson M.I."/>
            <person name="Powell A.J."/>
            <person name="Barry K."/>
            <person name="Miller A.N."/>
            <person name="Grigoriev I.V."/>
            <person name="Debuchy R."/>
            <person name="Gladieux P."/>
            <person name="Thoren M.H."/>
            <person name="Johannesson H."/>
        </authorList>
    </citation>
    <scope>NUCLEOTIDE SEQUENCE</scope>
    <source>
        <strain evidence="6">PSN243</strain>
    </source>
</reference>
<dbReference type="InterPro" id="IPR051013">
    <property type="entry name" value="MBL_superfamily_lactonases"/>
</dbReference>
<evidence type="ECO:0000259" key="5">
    <source>
        <dbReference type="SMART" id="SM00849"/>
    </source>
</evidence>
<name>A0AAV9G8A0_9PEZI</name>
<dbReference type="InterPro" id="IPR036866">
    <property type="entry name" value="RibonucZ/Hydroxyglut_hydro"/>
</dbReference>
<accession>A0AAV9G8A0</accession>
<keyword evidence="4" id="KW-0862">Zinc</keyword>
<dbReference type="PANTHER" id="PTHR42978">
    <property type="entry name" value="QUORUM-QUENCHING LACTONASE YTNP-RELATED-RELATED"/>
    <property type="match status" value="1"/>
</dbReference>
<comment type="caution">
    <text evidence="6">The sequence shown here is derived from an EMBL/GenBank/DDBJ whole genome shotgun (WGS) entry which is preliminary data.</text>
</comment>
<dbReference type="CDD" id="cd07730">
    <property type="entry name" value="metallo-hydrolase-like_MBL-fold"/>
    <property type="match status" value="1"/>
</dbReference>
<keyword evidence="2" id="KW-0479">Metal-binding</keyword>
<dbReference type="Gene3D" id="3.60.15.10">
    <property type="entry name" value="Ribonuclease Z/Hydroxyacylglutathione hydrolase-like"/>
    <property type="match status" value="1"/>
</dbReference>
<dbReference type="SMART" id="SM00849">
    <property type="entry name" value="Lactamase_B"/>
    <property type="match status" value="1"/>
</dbReference>
<keyword evidence="7" id="KW-1185">Reference proteome</keyword>
<feature type="domain" description="Metallo-beta-lactamase" evidence="5">
    <location>
        <begin position="49"/>
        <end position="275"/>
    </location>
</feature>
<dbReference type="Pfam" id="PF00753">
    <property type="entry name" value="Lactamase_B"/>
    <property type="match status" value="1"/>
</dbReference>
<reference evidence="6" key="1">
    <citation type="journal article" date="2023" name="Mol. Phylogenet. Evol.">
        <title>Genome-scale phylogeny and comparative genomics of the fungal order Sordariales.</title>
        <authorList>
            <person name="Hensen N."/>
            <person name="Bonometti L."/>
            <person name="Westerberg I."/>
            <person name="Brannstrom I.O."/>
            <person name="Guillou S."/>
            <person name="Cros-Aarteil S."/>
            <person name="Calhoun S."/>
            <person name="Haridas S."/>
            <person name="Kuo A."/>
            <person name="Mondo S."/>
            <person name="Pangilinan J."/>
            <person name="Riley R."/>
            <person name="LaButti K."/>
            <person name="Andreopoulos B."/>
            <person name="Lipzen A."/>
            <person name="Chen C."/>
            <person name="Yan M."/>
            <person name="Daum C."/>
            <person name="Ng V."/>
            <person name="Clum A."/>
            <person name="Steindorff A."/>
            <person name="Ohm R.A."/>
            <person name="Martin F."/>
            <person name="Silar P."/>
            <person name="Natvig D.O."/>
            <person name="Lalanne C."/>
            <person name="Gautier V."/>
            <person name="Ament-Velasquez S.L."/>
            <person name="Kruys A."/>
            <person name="Hutchinson M.I."/>
            <person name="Powell A.J."/>
            <person name="Barry K."/>
            <person name="Miller A.N."/>
            <person name="Grigoriev I.V."/>
            <person name="Debuchy R."/>
            <person name="Gladieux P."/>
            <person name="Hiltunen Thoren M."/>
            <person name="Johannesson H."/>
        </authorList>
    </citation>
    <scope>NUCLEOTIDE SEQUENCE</scope>
    <source>
        <strain evidence="6">PSN243</strain>
    </source>
</reference>
<dbReference type="InterPro" id="IPR001279">
    <property type="entry name" value="Metallo-B-lactamas"/>
</dbReference>
<dbReference type="Proteomes" id="UP001321760">
    <property type="component" value="Unassembled WGS sequence"/>
</dbReference>